<evidence type="ECO:0000313" key="3">
    <source>
        <dbReference type="EMBL" id="MET1475599.1"/>
    </source>
</evidence>
<name>A0ABV2C909_9BURK</name>
<accession>A0ABV2C909</accession>
<comment type="caution">
    <text evidence="3">The sequence shown here is derived from an EMBL/GenBank/DDBJ whole genome shotgun (WGS) entry which is preliminary data.</text>
</comment>
<evidence type="ECO:0000256" key="1">
    <source>
        <dbReference type="SAM" id="Coils"/>
    </source>
</evidence>
<proteinExistence type="predicted"/>
<dbReference type="Pfam" id="PF04738">
    <property type="entry name" value="Lant_dehydr_N"/>
    <property type="match status" value="1"/>
</dbReference>
<sequence length="835" mass="91999">MKWSSFFWMRSAGFPFDALDTLAIDAGLDDEIDAYRHLEREIEEYDAELMALARAVSTESVDRLERRLATAAAFDISVLPAAMRVAAGPLTDGRNACIARRDECTLGLHQTYAGALPDIRRSLVEFFRDDSAREALYLSNPEALLRVDALAEQDASCIDSRTRQRLRLAWNYIQRLCAKNDTASFFGPIAWGRFADTSTPNLVVHRAAGSWLASRKTMFEHWVVERLSEAIAADTDLADGLPLLLNPGCDLRGARLHVPVSKSVELGALARKLVGAVADAQAPLSARRLLAQLAEAGFPHDEARTCIDAMLTKRVIARRFDIGPGCTSPIPRLHEAVAALDAPAAAKEKWLDVCVRLEVLRTRFETADLPARQAALEQIDVQLADAGVDRSREHGRMYVGRFPVYEDCARNLQIEIGGTLARDVQRELDAPLRLYTWLVDALAVRLHDRYLKYWHALSSNGEPVDFLEFISLATGGDAGEAVCESIRAILRDAWAGLSVRHAGAEEICLSDADWSWLFKVLDAAEPRAGVVANSTSRVHSPDFMIAAASVDAVARGEYLIVVGEVHPGVHTVSQPVAQPFCPFADAVRDEVQALLAPATLVTADSPRTYQRSHIDWLDVPALHQLELPGGGARVDRDRRVRAGAVSVAVRDGVLVCRDRASGIEANLLTVMPTSLQRLGFALAGEAIGQRESRRITCGRVLIKRRTWEIDGGFPVGSDNPFEKAGDYLAWRGWARAIGLPRYVFMKCASEPKPVFVDFRNPFAIDLLARWARKGELLAFSEMRPAGDELWFADERGRYCSEFRTSCIDTTGREAGETFGEMGEHVHPLADAPTSL</sequence>
<reference evidence="3 4" key="1">
    <citation type="submission" date="2024-06" db="EMBL/GenBank/DDBJ databases">
        <title>Burkholderia sola in Mexico.</title>
        <authorList>
            <person name="Estrada P."/>
        </authorList>
    </citation>
    <scope>NUCLEOTIDE SEQUENCE [LARGE SCALE GENOMIC DNA]</scope>
    <source>
        <strain evidence="3 4">CpTa8-5</strain>
    </source>
</reference>
<evidence type="ECO:0000259" key="2">
    <source>
        <dbReference type="Pfam" id="PF04738"/>
    </source>
</evidence>
<keyword evidence="1" id="KW-0175">Coiled coil</keyword>
<dbReference type="Proteomes" id="UP001548587">
    <property type="component" value="Unassembled WGS sequence"/>
</dbReference>
<keyword evidence="4" id="KW-1185">Reference proteome</keyword>
<dbReference type="RefSeq" id="WP_209925943.1">
    <property type="nucleotide sequence ID" value="NZ_JBEWCH010000008.1"/>
</dbReference>
<protein>
    <submittedName>
        <fullName evidence="3">Lantibiotic dehydratase</fullName>
    </submittedName>
</protein>
<dbReference type="EMBL" id="JBEWCH010000008">
    <property type="protein sequence ID" value="MET1475599.1"/>
    <property type="molecule type" value="Genomic_DNA"/>
</dbReference>
<gene>
    <name evidence="3" type="ORF">ABXL37_15185</name>
</gene>
<organism evidence="3 4">
    <name type="scientific">Burkholderia sola</name>
    <dbReference type="NCBI Taxonomy" id="2843302"/>
    <lineage>
        <taxon>Bacteria</taxon>
        <taxon>Pseudomonadati</taxon>
        <taxon>Pseudomonadota</taxon>
        <taxon>Betaproteobacteria</taxon>
        <taxon>Burkholderiales</taxon>
        <taxon>Burkholderiaceae</taxon>
        <taxon>Burkholderia</taxon>
        <taxon>Burkholderia cepacia complex</taxon>
    </lineage>
</organism>
<feature type="coiled-coil region" evidence="1">
    <location>
        <begin position="28"/>
        <end position="55"/>
    </location>
</feature>
<evidence type="ECO:0000313" key="4">
    <source>
        <dbReference type="Proteomes" id="UP001548587"/>
    </source>
</evidence>
<feature type="domain" description="Lantibiotic dehydratase N-terminal" evidence="2">
    <location>
        <begin position="129"/>
        <end position="653"/>
    </location>
</feature>
<dbReference type="InterPro" id="IPR006827">
    <property type="entry name" value="Lant_deHydtase_N"/>
</dbReference>